<proteinExistence type="predicted"/>
<keyword evidence="1" id="KW-0732">Signal</keyword>
<comment type="caution">
    <text evidence="2">The sequence shown here is derived from an EMBL/GenBank/DDBJ whole genome shotgun (WGS) entry which is preliminary data.</text>
</comment>
<protein>
    <submittedName>
        <fullName evidence="2">Uncharacterized protein</fullName>
    </submittedName>
</protein>
<organism evidence="2 3">
    <name type="scientific">Colletotrichum orchidophilum</name>
    <dbReference type="NCBI Taxonomy" id="1209926"/>
    <lineage>
        <taxon>Eukaryota</taxon>
        <taxon>Fungi</taxon>
        <taxon>Dikarya</taxon>
        <taxon>Ascomycota</taxon>
        <taxon>Pezizomycotina</taxon>
        <taxon>Sordariomycetes</taxon>
        <taxon>Hypocreomycetidae</taxon>
        <taxon>Glomerellales</taxon>
        <taxon>Glomerellaceae</taxon>
        <taxon>Colletotrichum</taxon>
    </lineage>
</organism>
<dbReference type="Proteomes" id="UP000176998">
    <property type="component" value="Unassembled WGS sequence"/>
</dbReference>
<sequence length="123" mass="13537">MRFSSFISAAALFVSAQAVGPCDEIPVANVTGDAITGFIFSTPSCNDWIWQSRDKGTNTTLKADCFMRQSWPNPSPVTTVCIRDKNGDENDKNKCFKAPTEADQGICQLSGDWCTSVENMWGW</sequence>
<accession>A0A1G4B9Z3</accession>
<dbReference type="GeneID" id="34559578"/>
<evidence type="ECO:0000313" key="3">
    <source>
        <dbReference type="Proteomes" id="UP000176998"/>
    </source>
</evidence>
<dbReference type="AlphaFoldDB" id="A0A1G4B9Z3"/>
<feature type="chain" id="PRO_5009602643" evidence="1">
    <location>
        <begin position="19"/>
        <end position="123"/>
    </location>
</feature>
<reference evidence="2 3" key="1">
    <citation type="submission" date="2016-09" db="EMBL/GenBank/DDBJ databases">
        <authorList>
            <person name="Capua I."/>
            <person name="De Benedictis P."/>
            <person name="Joannis T."/>
            <person name="Lombin L.H."/>
            <person name="Cattoli G."/>
        </authorList>
    </citation>
    <scope>NUCLEOTIDE SEQUENCE [LARGE SCALE GENOMIC DNA]</scope>
    <source>
        <strain evidence="2 3">IMI 309357</strain>
    </source>
</reference>
<name>A0A1G4B9Z3_9PEZI</name>
<feature type="signal peptide" evidence="1">
    <location>
        <begin position="1"/>
        <end position="18"/>
    </location>
</feature>
<gene>
    <name evidence="2" type="ORF">CORC01_06427</name>
</gene>
<dbReference type="RefSeq" id="XP_022475380.1">
    <property type="nucleotide sequence ID" value="XM_022618068.1"/>
</dbReference>
<dbReference type="EMBL" id="MJBS01000048">
    <property type="protein sequence ID" value="OHE98230.1"/>
    <property type="molecule type" value="Genomic_DNA"/>
</dbReference>
<evidence type="ECO:0000256" key="1">
    <source>
        <dbReference type="SAM" id="SignalP"/>
    </source>
</evidence>
<keyword evidence="3" id="KW-1185">Reference proteome</keyword>
<evidence type="ECO:0000313" key="2">
    <source>
        <dbReference type="EMBL" id="OHE98230.1"/>
    </source>
</evidence>
<dbReference type="OrthoDB" id="3671912at2759"/>